<dbReference type="EMBL" id="PDUD01000021">
    <property type="protein sequence ID" value="PHN05636.1"/>
    <property type="molecule type" value="Genomic_DNA"/>
</dbReference>
<dbReference type="InterPro" id="IPR029058">
    <property type="entry name" value="AB_hydrolase_fold"/>
</dbReference>
<evidence type="ECO:0000256" key="3">
    <source>
        <dbReference type="SAM" id="SignalP"/>
    </source>
</evidence>
<feature type="signal peptide" evidence="3">
    <location>
        <begin position="1"/>
        <end position="16"/>
    </location>
</feature>
<accession>A0A2D0NB70</accession>
<dbReference type="Pfam" id="PF00756">
    <property type="entry name" value="Esterase"/>
    <property type="match status" value="1"/>
</dbReference>
<evidence type="ECO:0000256" key="1">
    <source>
        <dbReference type="ARBA" id="ARBA00022729"/>
    </source>
</evidence>
<dbReference type="OrthoDB" id="9764953at2"/>
<protein>
    <submittedName>
        <fullName evidence="4">Phospholipase</fullName>
    </submittedName>
</protein>
<dbReference type="InterPro" id="IPR050955">
    <property type="entry name" value="Plant_Biomass_Hydrol_Est"/>
</dbReference>
<keyword evidence="5" id="KW-1185">Reference proteome</keyword>
<dbReference type="InterPro" id="IPR000801">
    <property type="entry name" value="Esterase-like"/>
</dbReference>
<evidence type="ECO:0000313" key="4">
    <source>
        <dbReference type="EMBL" id="PHN05636.1"/>
    </source>
</evidence>
<evidence type="ECO:0000313" key="5">
    <source>
        <dbReference type="Proteomes" id="UP000223913"/>
    </source>
</evidence>
<dbReference type="PANTHER" id="PTHR43037:SF5">
    <property type="entry name" value="FERULOYL ESTERASE"/>
    <property type="match status" value="1"/>
</dbReference>
<dbReference type="Proteomes" id="UP000223913">
    <property type="component" value="Unassembled WGS sequence"/>
</dbReference>
<dbReference type="AlphaFoldDB" id="A0A2D0NB70"/>
<keyword evidence="1 3" id="KW-0732">Signal</keyword>
<gene>
    <name evidence="4" type="ORF">CRP01_16175</name>
</gene>
<organism evidence="4 5">
    <name type="scientific">Flavilitoribacter nigricans (strain ATCC 23147 / DSM 23189 / NBRC 102662 / NCIMB 1420 / SS-2)</name>
    <name type="common">Lewinella nigricans</name>
    <dbReference type="NCBI Taxonomy" id="1122177"/>
    <lineage>
        <taxon>Bacteria</taxon>
        <taxon>Pseudomonadati</taxon>
        <taxon>Bacteroidota</taxon>
        <taxon>Saprospiria</taxon>
        <taxon>Saprospirales</taxon>
        <taxon>Lewinellaceae</taxon>
        <taxon>Flavilitoribacter</taxon>
    </lineage>
</organism>
<keyword evidence="2" id="KW-0378">Hydrolase</keyword>
<dbReference type="PANTHER" id="PTHR43037">
    <property type="entry name" value="UNNAMED PRODUCT-RELATED"/>
    <property type="match status" value="1"/>
</dbReference>
<evidence type="ECO:0000256" key="2">
    <source>
        <dbReference type="ARBA" id="ARBA00022801"/>
    </source>
</evidence>
<sequence length="554" mass="61020">MLMLCLILSGGFAAFAQGLASGPQVLTFHSSVDDTEQPYGLYLPENYDASRAYPFVLMLHGAGSNHRLALKRVFGKSNTPGETDVEASRYFQDWQPEEYIVAAPLARGTMGYQGIAEKDVLDVVADVKNRFLIDENRMYLTGLSMGGGGTLWIGLSYPDMWAAIAPVCPAPPGGTDILAPNAINFPVHIFQGGADPVVRPETVRAWVDRFKKESVSVGYDEFPGVQHNSWENAYADQAIFDWFSQYERNPFPDRVRYVTDRFRHDGAYWVRFDQFTPGLPASIDAKMVKENQVEITTDKLKAFSLHLTGHPKYVGGKAVSLRIDGQSVRADVGAPLSFVRNGSLWAVQKDLETDGLMKKKGAEGPMSEVLSDRHVYVYGTAGEPSEAELAQRREQAEKAANWAYYRGEFLGRVMVFPRVLSDKQVRPSDLESANLVLFGDAATNTVIANLQGELPLQFSGDPATTGIAYIYPHNGHYVLVNSGLSIMEAPDSEKAIDGLTRFSSPAMVFALKKFDDYVIFSKDKVLAGGLFDNQWQLPAAARGQVQATKAVTLK</sequence>
<reference evidence="4 5" key="1">
    <citation type="submission" date="2017-10" db="EMBL/GenBank/DDBJ databases">
        <title>The draft genome sequence of Lewinella nigricans NBRC 102662.</title>
        <authorList>
            <person name="Wang K."/>
        </authorList>
    </citation>
    <scope>NUCLEOTIDE SEQUENCE [LARGE SCALE GENOMIC DNA]</scope>
    <source>
        <strain evidence="4 5">NBRC 102662</strain>
    </source>
</reference>
<feature type="chain" id="PRO_5013379460" evidence="3">
    <location>
        <begin position="17"/>
        <end position="554"/>
    </location>
</feature>
<name>A0A2D0NB70_FLAN2</name>
<comment type="caution">
    <text evidence="4">The sequence shown here is derived from an EMBL/GenBank/DDBJ whole genome shotgun (WGS) entry which is preliminary data.</text>
</comment>
<proteinExistence type="predicted"/>
<dbReference type="SUPFAM" id="SSF53474">
    <property type="entry name" value="alpha/beta-Hydrolases"/>
    <property type="match status" value="1"/>
</dbReference>
<dbReference type="Gene3D" id="3.40.50.1820">
    <property type="entry name" value="alpha/beta hydrolase"/>
    <property type="match status" value="1"/>
</dbReference>
<dbReference type="GO" id="GO:0016787">
    <property type="term" value="F:hydrolase activity"/>
    <property type="evidence" value="ECO:0007669"/>
    <property type="project" value="UniProtKB-KW"/>
</dbReference>